<dbReference type="InParanoid" id="F4PFD2"/>
<dbReference type="AlphaFoldDB" id="F4PFD2"/>
<feature type="coiled-coil region" evidence="1">
    <location>
        <begin position="81"/>
        <end position="108"/>
    </location>
</feature>
<keyword evidence="5" id="KW-1185">Reference proteome</keyword>
<proteinExistence type="predicted"/>
<keyword evidence="1" id="KW-0175">Coiled coil</keyword>
<evidence type="ECO:0000313" key="4">
    <source>
        <dbReference type="EMBL" id="EGF76052.1"/>
    </source>
</evidence>
<feature type="transmembrane region" description="Helical" evidence="3">
    <location>
        <begin position="12"/>
        <end position="33"/>
    </location>
</feature>
<feature type="region of interest" description="Disordered" evidence="2">
    <location>
        <begin position="132"/>
        <end position="193"/>
    </location>
</feature>
<dbReference type="HOGENOM" id="CLU_1408501_0_0_1"/>
<reference evidence="4 5" key="1">
    <citation type="submission" date="2009-12" db="EMBL/GenBank/DDBJ databases">
        <title>The draft genome of Batrachochytrium dendrobatidis.</title>
        <authorList>
            <consortium name="US DOE Joint Genome Institute (JGI-PGF)"/>
            <person name="Kuo A."/>
            <person name="Salamov A."/>
            <person name="Schmutz J."/>
            <person name="Lucas S."/>
            <person name="Pitluck S."/>
            <person name="Rosenblum E."/>
            <person name="Stajich J."/>
            <person name="Eisen M."/>
            <person name="Grigoriev I.V."/>
        </authorList>
    </citation>
    <scope>NUCLEOTIDE SEQUENCE [LARGE SCALE GENOMIC DNA]</scope>
    <source>
        <strain evidence="5">JAM81 / FGSC 10211</strain>
    </source>
</reference>
<dbReference type="EMBL" id="GL882924">
    <property type="protein sequence ID" value="EGF76052.1"/>
    <property type="molecule type" value="Genomic_DNA"/>
</dbReference>
<dbReference type="InterPro" id="IPR049647">
    <property type="entry name" value="GvpQ-like"/>
</dbReference>
<name>F4PFD2_BATDJ</name>
<sequence length="193" mass="21309">MEAPKKIIENPSVQASIIVGGITFLATTASLLFPKVRNGISHALPILKNIIKRADGPAEIKQVAKSEIKEEMAEQFRNKLTEGIQSKANEAAEKLKKKKDENAEMVHANAEKTEGKMQQALLRVKEKVTGAKETGQEFQNKLKKSIRPDTGVRSVNQIKSASHIKNATSIKSSTKIKGPRSIKHHSDLRQRKA</sequence>
<dbReference type="NCBIfam" id="NF041670">
    <property type="entry name" value="GvpQ"/>
    <property type="match status" value="1"/>
</dbReference>
<dbReference type="Proteomes" id="UP000007241">
    <property type="component" value="Unassembled WGS sequence"/>
</dbReference>
<keyword evidence="3" id="KW-0472">Membrane</keyword>
<organism evidence="4 5">
    <name type="scientific">Batrachochytrium dendrobatidis (strain JAM81 / FGSC 10211)</name>
    <name type="common">Frog chytrid fungus</name>
    <dbReference type="NCBI Taxonomy" id="684364"/>
    <lineage>
        <taxon>Eukaryota</taxon>
        <taxon>Fungi</taxon>
        <taxon>Fungi incertae sedis</taxon>
        <taxon>Chytridiomycota</taxon>
        <taxon>Chytridiomycota incertae sedis</taxon>
        <taxon>Chytridiomycetes</taxon>
        <taxon>Rhizophydiales</taxon>
        <taxon>Rhizophydiales incertae sedis</taxon>
        <taxon>Batrachochytrium</taxon>
    </lineage>
</organism>
<feature type="compositionally biased region" description="Polar residues" evidence="2">
    <location>
        <begin position="153"/>
        <end position="175"/>
    </location>
</feature>
<evidence type="ECO:0000256" key="1">
    <source>
        <dbReference type="SAM" id="Coils"/>
    </source>
</evidence>
<keyword evidence="3" id="KW-1133">Transmembrane helix</keyword>
<accession>F4PFD2</accession>
<dbReference type="OMA" id="HEMVEQK"/>
<evidence type="ECO:0000256" key="2">
    <source>
        <dbReference type="SAM" id="MobiDB-lite"/>
    </source>
</evidence>
<evidence type="ECO:0000313" key="5">
    <source>
        <dbReference type="Proteomes" id="UP000007241"/>
    </source>
</evidence>
<keyword evidence="3" id="KW-0812">Transmembrane</keyword>
<gene>
    <name evidence="4" type="ORF">BATDEDRAFT_93080</name>
</gene>
<protein>
    <submittedName>
        <fullName evidence="4">Uncharacterized protein</fullName>
    </submittedName>
</protein>
<feature type="compositionally biased region" description="Basic and acidic residues" evidence="2">
    <location>
        <begin position="184"/>
        <end position="193"/>
    </location>
</feature>
<evidence type="ECO:0000256" key="3">
    <source>
        <dbReference type="SAM" id="Phobius"/>
    </source>
</evidence>